<dbReference type="InterPro" id="IPR001851">
    <property type="entry name" value="ABC_transp_permease"/>
</dbReference>
<dbReference type="Pfam" id="PF02653">
    <property type="entry name" value="BPD_transp_2"/>
    <property type="match status" value="1"/>
</dbReference>
<dbReference type="RefSeq" id="WP_284312282.1">
    <property type="nucleotide sequence ID" value="NZ_BSPC01000022.1"/>
</dbReference>
<sequence>MTAVLQFLRNQTIFALIFILALFVAGIEIARPGTVTPLWISNILLFAAPLAILGAGQTLVMLTGGIDLSVAAVATGAAYLLATNASSGDATALVVALSLGIVVGVVNGIGVAVLRVQPLIMTLGTGLMTGGVMIVYSQQMMASQPHVPEFIQTLGAGKLFGLVPVNLFLWLIVAGLMLFGLHRTGFGRLLYAIGDNREACHLAGIRVWRVLFVDYLLCSILAAIAGLVLVGGTNASDLSLADSYLLPSVACVIIGGTSIFGGRGGYAGTIVGALILTVLTSILTLMDVHEPIKQVLYGAIILLLAAAYARLTE</sequence>
<accession>A0ABQ6CKX2</accession>
<feature type="transmembrane region" description="Helical" evidence="8">
    <location>
        <begin position="93"/>
        <end position="114"/>
    </location>
</feature>
<organism evidence="9 10">
    <name type="scientific">Labrys miyagiensis</name>
    <dbReference type="NCBI Taxonomy" id="346912"/>
    <lineage>
        <taxon>Bacteria</taxon>
        <taxon>Pseudomonadati</taxon>
        <taxon>Pseudomonadota</taxon>
        <taxon>Alphaproteobacteria</taxon>
        <taxon>Hyphomicrobiales</taxon>
        <taxon>Xanthobacteraceae</taxon>
        <taxon>Labrys</taxon>
    </lineage>
</organism>
<dbReference type="PANTHER" id="PTHR32196:SF21">
    <property type="entry name" value="ABC TRANSPORTER PERMEASE PROTEIN YPHD-RELATED"/>
    <property type="match status" value="1"/>
</dbReference>
<dbReference type="PANTHER" id="PTHR32196">
    <property type="entry name" value="ABC TRANSPORTER PERMEASE PROTEIN YPHD-RELATED-RELATED"/>
    <property type="match status" value="1"/>
</dbReference>
<keyword evidence="6 8" id="KW-1133">Transmembrane helix</keyword>
<feature type="transmembrane region" description="Helical" evidence="8">
    <location>
        <begin position="36"/>
        <end position="53"/>
    </location>
</feature>
<evidence type="ECO:0000313" key="10">
    <source>
        <dbReference type="Proteomes" id="UP001156882"/>
    </source>
</evidence>
<dbReference type="CDD" id="cd06579">
    <property type="entry name" value="TM_PBP1_transp_AraH_like"/>
    <property type="match status" value="1"/>
</dbReference>
<name>A0ABQ6CKX2_9HYPH</name>
<gene>
    <name evidence="9" type="ORF">GCM10007874_23810</name>
</gene>
<feature type="transmembrane region" description="Helical" evidence="8">
    <location>
        <begin position="60"/>
        <end position="81"/>
    </location>
</feature>
<evidence type="ECO:0000256" key="3">
    <source>
        <dbReference type="ARBA" id="ARBA00022475"/>
    </source>
</evidence>
<feature type="transmembrane region" description="Helical" evidence="8">
    <location>
        <begin position="159"/>
        <end position="181"/>
    </location>
</feature>
<keyword evidence="5 8" id="KW-0812">Transmembrane</keyword>
<keyword evidence="3" id="KW-1003">Cell membrane</keyword>
<evidence type="ECO:0000256" key="7">
    <source>
        <dbReference type="ARBA" id="ARBA00023136"/>
    </source>
</evidence>
<evidence type="ECO:0000256" key="5">
    <source>
        <dbReference type="ARBA" id="ARBA00022692"/>
    </source>
</evidence>
<feature type="transmembrane region" description="Helical" evidence="8">
    <location>
        <begin position="212"/>
        <end position="232"/>
    </location>
</feature>
<dbReference type="Proteomes" id="UP001156882">
    <property type="component" value="Unassembled WGS sequence"/>
</dbReference>
<feature type="transmembrane region" description="Helical" evidence="8">
    <location>
        <begin position="244"/>
        <end position="262"/>
    </location>
</feature>
<feature type="transmembrane region" description="Helical" evidence="8">
    <location>
        <begin position="294"/>
        <end position="311"/>
    </location>
</feature>
<evidence type="ECO:0000256" key="8">
    <source>
        <dbReference type="SAM" id="Phobius"/>
    </source>
</evidence>
<feature type="transmembrane region" description="Helical" evidence="8">
    <location>
        <begin position="12"/>
        <end position="30"/>
    </location>
</feature>
<feature type="transmembrane region" description="Helical" evidence="8">
    <location>
        <begin position="269"/>
        <end position="288"/>
    </location>
</feature>
<keyword evidence="10" id="KW-1185">Reference proteome</keyword>
<evidence type="ECO:0000313" key="9">
    <source>
        <dbReference type="EMBL" id="GLS19364.1"/>
    </source>
</evidence>
<keyword evidence="4" id="KW-0997">Cell inner membrane</keyword>
<evidence type="ECO:0000256" key="4">
    <source>
        <dbReference type="ARBA" id="ARBA00022519"/>
    </source>
</evidence>
<comment type="caution">
    <text evidence="9">The sequence shown here is derived from an EMBL/GenBank/DDBJ whole genome shotgun (WGS) entry which is preliminary data.</text>
</comment>
<protein>
    <submittedName>
        <fullName evidence="9">Sugar ABC transporter permease</fullName>
    </submittedName>
</protein>
<feature type="transmembrane region" description="Helical" evidence="8">
    <location>
        <begin position="119"/>
        <end position="139"/>
    </location>
</feature>
<proteinExistence type="predicted"/>
<reference evidence="10" key="1">
    <citation type="journal article" date="2019" name="Int. J. Syst. Evol. Microbiol.">
        <title>The Global Catalogue of Microorganisms (GCM) 10K type strain sequencing project: providing services to taxonomists for standard genome sequencing and annotation.</title>
        <authorList>
            <consortium name="The Broad Institute Genomics Platform"/>
            <consortium name="The Broad Institute Genome Sequencing Center for Infectious Disease"/>
            <person name="Wu L."/>
            <person name="Ma J."/>
        </authorList>
    </citation>
    <scope>NUCLEOTIDE SEQUENCE [LARGE SCALE GENOMIC DNA]</scope>
    <source>
        <strain evidence="10">NBRC 101365</strain>
    </source>
</reference>
<keyword evidence="2" id="KW-0813">Transport</keyword>
<evidence type="ECO:0000256" key="1">
    <source>
        <dbReference type="ARBA" id="ARBA00004651"/>
    </source>
</evidence>
<keyword evidence="7 8" id="KW-0472">Membrane</keyword>
<dbReference type="EMBL" id="BSPC01000022">
    <property type="protein sequence ID" value="GLS19364.1"/>
    <property type="molecule type" value="Genomic_DNA"/>
</dbReference>
<evidence type="ECO:0000256" key="6">
    <source>
        <dbReference type="ARBA" id="ARBA00022989"/>
    </source>
</evidence>
<comment type="subcellular location">
    <subcellularLocation>
        <location evidence="1">Cell membrane</location>
        <topology evidence="1">Multi-pass membrane protein</topology>
    </subcellularLocation>
</comment>
<evidence type="ECO:0000256" key="2">
    <source>
        <dbReference type="ARBA" id="ARBA00022448"/>
    </source>
</evidence>